<reference evidence="2" key="1">
    <citation type="submission" date="2022-12" db="EMBL/GenBank/DDBJ databases">
        <authorList>
            <person name="Webb A."/>
        </authorList>
    </citation>
    <scope>NUCLEOTIDE SEQUENCE</scope>
    <source>
        <strain evidence="2">Pd1</strain>
    </source>
</reference>
<dbReference type="EMBL" id="CANTFM010001014">
    <property type="protein sequence ID" value="CAI5733685.1"/>
    <property type="molecule type" value="Genomic_DNA"/>
</dbReference>
<evidence type="ECO:0000313" key="2">
    <source>
        <dbReference type="EMBL" id="CAI5733685.1"/>
    </source>
</evidence>
<feature type="compositionally biased region" description="Basic and acidic residues" evidence="1">
    <location>
        <begin position="27"/>
        <end position="36"/>
    </location>
</feature>
<proteinExistence type="predicted"/>
<accession>A0AAV0U9U2</accession>
<evidence type="ECO:0000313" key="3">
    <source>
        <dbReference type="Proteomes" id="UP001162029"/>
    </source>
</evidence>
<protein>
    <submittedName>
        <fullName evidence="2">Uncharacterized protein</fullName>
    </submittedName>
</protein>
<keyword evidence="3" id="KW-1185">Reference proteome</keyword>
<evidence type="ECO:0000256" key="1">
    <source>
        <dbReference type="SAM" id="MobiDB-lite"/>
    </source>
</evidence>
<name>A0AAV0U9U2_9STRA</name>
<comment type="caution">
    <text evidence="2">The sequence shown here is derived from an EMBL/GenBank/DDBJ whole genome shotgun (WGS) entry which is preliminary data.</text>
</comment>
<gene>
    <name evidence="2" type="ORF">PDE001_LOCUS5480</name>
</gene>
<dbReference type="Proteomes" id="UP001162029">
    <property type="component" value="Unassembled WGS sequence"/>
</dbReference>
<organism evidence="2 3">
    <name type="scientific">Peronospora destructor</name>
    <dbReference type="NCBI Taxonomy" id="86335"/>
    <lineage>
        <taxon>Eukaryota</taxon>
        <taxon>Sar</taxon>
        <taxon>Stramenopiles</taxon>
        <taxon>Oomycota</taxon>
        <taxon>Peronosporomycetes</taxon>
        <taxon>Peronosporales</taxon>
        <taxon>Peronosporaceae</taxon>
        <taxon>Peronospora</taxon>
    </lineage>
</organism>
<sequence>MASPPHESSTLSSYLGIDVEVDYGSDTDVHGEERTMSDSPVQEASPHTAPNPFAERGEATAPSAQHQTLIVGDAIITNPLDEQQQLAIQREESAQRRMQLAATLEGRRGYLFTPLNVEERIRQTTGRSLATWAIGAEPTSSDEVASRQALRERYLQPHLTTQSQYKLRLDTQARGAPVPPMKGIPILLFAGESQEEEDNAFVRWVHRKRHLSSVLALRASADVADVRLERKLRYDYAKLKARGQLRTRTRYAPAVPIDVGVGQAVPNYPPASTTIGVAPHGTGGSLAHRAASEVVGIPKEEHEKVLLELSGLRETLGKTQSAFDAMRARVQALELGQARMEAQLDLLIRIQQPMARPTYAAQAPPSSRGTDPDTA</sequence>
<feature type="region of interest" description="Disordered" evidence="1">
    <location>
        <begin position="22"/>
        <end position="63"/>
    </location>
</feature>
<dbReference type="AlphaFoldDB" id="A0AAV0U9U2"/>